<dbReference type="EMBL" id="FUWJ01000013">
    <property type="protein sequence ID" value="SKA35538.1"/>
    <property type="molecule type" value="Genomic_DNA"/>
</dbReference>
<comment type="similarity">
    <text evidence="6">Belongs to the peptidase M48 family.</text>
</comment>
<organism evidence="9 10">
    <name type="scientific">Enhydrobacter aerosaccus</name>
    <dbReference type="NCBI Taxonomy" id="225324"/>
    <lineage>
        <taxon>Bacteria</taxon>
        <taxon>Pseudomonadati</taxon>
        <taxon>Pseudomonadota</taxon>
        <taxon>Alphaproteobacteria</taxon>
        <taxon>Hyphomicrobiales</taxon>
        <taxon>Enhydrobacter</taxon>
    </lineage>
</organism>
<dbReference type="CDD" id="cd07332">
    <property type="entry name" value="M48C_Oma1_like"/>
    <property type="match status" value="1"/>
</dbReference>
<evidence type="ECO:0000256" key="5">
    <source>
        <dbReference type="ARBA" id="ARBA00023049"/>
    </source>
</evidence>
<dbReference type="GO" id="GO:0046872">
    <property type="term" value="F:metal ion binding"/>
    <property type="evidence" value="ECO:0007669"/>
    <property type="project" value="UniProtKB-KW"/>
</dbReference>
<keyword evidence="3 6" id="KW-0378">Hydrolase</keyword>
<keyword evidence="2" id="KW-0479">Metal-binding</keyword>
<dbReference type="STRING" id="225324.SAMN02745126_05679"/>
<dbReference type="Gene3D" id="3.30.2010.10">
    <property type="entry name" value="Metalloproteases ('zincins'), catalytic domain"/>
    <property type="match status" value="1"/>
</dbReference>
<feature type="domain" description="DUF7092" evidence="8">
    <location>
        <begin position="8"/>
        <end position="87"/>
    </location>
</feature>
<dbReference type="PANTHER" id="PTHR22726:SF1">
    <property type="entry name" value="METALLOENDOPEPTIDASE OMA1, MITOCHONDRIAL"/>
    <property type="match status" value="1"/>
</dbReference>
<dbReference type="InterPro" id="IPR001915">
    <property type="entry name" value="Peptidase_M48"/>
</dbReference>
<evidence type="ECO:0000313" key="9">
    <source>
        <dbReference type="EMBL" id="SKA35538.1"/>
    </source>
</evidence>
<comment type="cofactor">
    <cofactor evidence="6">
        <name>Zn(2+)</name>
        <dbReference type="ChEBI" id="CHEBI:29105"/>
    </cofactor>
    <text evidence="6">Binds 1 zinc ion per subunit.</text>
</comment>
<dbReference type="Pfam" id="PF23368">
    <property type="entry name" value="DUF7092"/>
    <property type="match status" value="1"/>
</dbReference>
<dbReference type="RefSeq" id="WP_085937414.1">
    <property type="nucleotide sequence ID" value="NZ_FUWJ01000013.1"/>
</dbReference>
<proteinExistence type="inferred from homology"/>
<dbReference type="GO" id="GO:0051603">
    <property type="term" value="P:proteolysis involved in protein catabolic process"/>
    <property type="evidence" value="ECO:0007669"/>
    <property type="project" value="TreeGrafter"/>
</dbReference>
<dbReference type="InterPro" id="IPR051156">
    <property type="entry name" value="Mito/Outer_Membr_Metalloprot"/>
</dbReference>
<evidence type="ECO:0000259" key="8">
    <source>
        <dbReference type="Pfam" id="PF23368"/>
    </source>
</evidence>
<keyword evidence="10" id="KW-1185">Reference proteome</keyword>
<keyword evidence="5 6" id="KW-0482">Metalloprotease</keyword>
<dbReference type="Proteomes" id="UP000190092">
    <property type="component" value="Unassembled WGS sequence"/>
</dbReference>
<sequence length="359" mass="38044">MPAAPGTIHGRYYDGKSACVREVFVVTTPGEVILRDLGDSSLVARWPIVELGILGDSEHEAVPLLVRGGDEARLAIEDAEQRRQLATAVPEIAAIGARKPEPAGRILQWGGALVAAIGLFWFGIQTGSDTLAPMVPYGLQARLGESVYRAIAGNRPQCDGQEGLAAINQFANRVAAEAGYDHPISVRVLKGGPVNAFTLPGGTMILYGDLIALTKDGDELGGVIAHEIGHAVLYHPIKGLARQYGTQQILKALTGGYSDIGTLGSGGALLAALRNGRDFEREADEEGVSLLEKLGLHADGMSRFFEELLKAEPKDAAKAAGIWSDHPPTAERVEATKRPATGAPDFTPAEWTAIKSMCR</sequence>
<dbReference type="GO" id="GO:0016020">
    <property type="term" value="C:membrane"/>
    <property type="evidence" value="ECO:0007669"/>
    <property type="project" value="TreeGrafter"/>
</dbReference>
<name>A0A1T4T5U3_9HYPH</name>
<dbReference type="GO" id="GO:0004222">
    <property type="term" value="F:metalloendopeptidase activity"/>
    <property type="evidence" value="ECO:0007669"/>
    <property type="project" value="InterPro"/>
</dbReference>
<accession>A0A1T4T5U3</accession>
<dbReference type="Pfam" id="PF01435">
    <property type="entry name" value="Peptidase_M48"/>
    <property type="match status" value="1"/>
</dbReference>
<dbReference type="PANTHER" id="PTHR22726">
    <property type="entry name" value="METALLOENDOPEPTIDASE OMA1"/>
    <property type="match status" value="1"/>
</dbReference>
<evidence type="ECO:0000313" key="10">
    <source>
        <dbReference type="Proteomes" id="UP000190092"/>
    </source>
</evidence>
<evidence type="ECO:0000256" key="2">
    <source>
        <dbReference type="ARBA" id="ARBA00022723"/>
    </source>
</evidence>
<evidence type="ECO:0000256" key="6">
    <source>
        <dbReference type="RuleBase" id="RU003983"/>
    </source>
</evidence>
<evidence type="ECO:0000256" key="4">
    <source>
        <dbReference type="ARBA" id="ARBA00022833"/>
    </source>
</evidence>
<protein>
    <submittedName>
        <fullName evidence="9">Peptidase family M48</fullName>
    </submittedName>
</protein>
<dbReference type="AlphaFoldDB" id="A0A1T4T5U3"/>
<evidence type="ECO:0000256" key="3">
    <source>
        <dbReference type="ARBA" id="ARBA00022801"/>
    </source>
</evidence>
<reference evidence="10" key="1">
    <citation type="submission" date="2017-02" db="EMBL/GenBank/DDBJ databases">
        <authorList>
            <person name="Varghese N."/>
            <person name="Submissions S."/>
        </authorList>
    </citation>
    <scope>NUCLEOTIDE SEQUENCE [LARGE SCALE GENOMIC DNA]</scope>
    <source>
        <strain evidence="10">ATCC 27094</strain>
    </source>
</reference>
<keyword evidence="4 6" id="KW-0862">Zinc</keyword>
<dbReference type="InterPro" id="IPR055518">
    <property type="entry name" value="DUF7092"/>
</dbReference>
<evidence type="ECO:0000256" key="1">
    <source>
        <dbReference type="ARBA" id="ARBA00022670"/>
    </source>
</evidence>
<dbReference type="OrthoDB" id="9810445at2"/>
<feature type="domain" description="Peptidase M48" evidence="7">
    <location>
        <begin position="167"/>
        <end position="338"/>
    </location>
</feature>
<evidence type="ECO:0000259" key="7">
    <source>
        <dbReference type="Pfam" id="PF01435"/>
    </source>
</evidence>
<gene>
    <name evidence="9" type="ORF">SAMN02745126_05679</name>
</gene>
<keyword evidence="1 6" id="KW-0645">Protease</keyword>